<sequence>MKKLLAIYTFLGMVSVAYGQTNRPNGTTAPAGTRSSSYSLPGSFATPLFYNYTQTWVPQIPLTDTSTSKFHYNGTNTIPVSTNYYNGLGQSLMRVVHGNHDTHFKDIIYPNDVRYSKTHTNLLPYTSTQNSGFQLDPFDNAFGYNLGLYANEDYTAYSQQVTPDDQSTLTSVAYAPGKSFVGEGRGVITTATFNDVADSITQYFVNASGTIDGFGTHYNSSDLTVKTTSSAHSQVIKTYINKLGQAVCKQVYAGLDKHGVNIWQTTYYVYDLLGKLRYILPPLVSAAKPTAANFSTYAALYYQYKYDKYGNQIEADVPGKTGPIYEIYDNQFHPVMTQTPLLRAQGKWQFALYDTRGRIIMTGIARDTNSAVTWQGWANGSVTPSGGVVAGSLLYYILNGATTSVSAITNCEIRTYNYYDSYSADPSFSSNTYGNINTLDFATDPSAVTPVPYLFTQGKLVANKTKIVDSANTLPNQWVLNVFFYDQKGNLIQVQTKNPWNTSGWDTTTMQYNFAGKKVYDLTHHHAWAGCKKIDTKIANKFLYNFVGRLYAVQQKADSGNWRIIANYNFDDLGRTSSKNLGGVEQQDYTYNIRGQLESVNADYLASPMQPDKTFGSLLSYDYGFDSARFDGGISGIQWRGAGLLTPLRAYGYKYDPAGRLNYADFNEDSSGMPGAWFKTSHDFSMSNVTYDLNGNILTMNQMGTSTSGPVFIDKLTYTYPSTSNQLQRVQDGITTNYHLGDFQDIAGTNDYYYDVDGNVISDNNKSIIAITYNELDLPLTIKFYNHSTISNIYDASGRLLQKIVADSTIPHIDTYRYWGAFNYRNDSLKYIDHGEGRARWMADSSIFKYDFYVKDHLGNVRTIVTSDEGSPISYFASHEIASAGLESSIFANMDSVRDLKPGSTNPYDIQAAHLDGSDAQKRIGTALLMSVMAGDKFDISATSYYDTNSAGMTTYADPNSMLNAITTSLVNGVGGYASEGNNTAMVGSLFSTSNYLGIYEGVLDNLTDYTRPRAYINYLVFDQSMNLVPEQSGAVQVSGTPGSWQVIGTSGPITIGQNGYVSIYMSDEQFLPVYMDQLHVTYYRGRLVQEQHYYPFGLPINPVTSSGTLPSNTQIEGNETHNELGLNQSDFNFRQYDYQIGRFTSIDLLCDRRGQEGLSPYHFAANNPANFTDPKGLGIRDNNELPATTVYASRIVPLVDDGSYNVYYVGIPRPSEIGYGSTQSSGVQGGGGPGSAGNGENGITVNTLTPLRTLQQQLDQFTQHYITQYMQPLQPVQLPPILNDFNPIQITQVNVPETILLESNNQQSQDNESESSYVVDAVNTTGTIMGLKAATMDLMLGAGFYKNASGQFSTYTTLARYKPGLSLSQQGRLSGAFASYRTWADVFRWGSRAIGAGLILYDVKQNKGEDIVEQDVFFLGMAEVPFVGPPMSAWLYFNTRLPIPYETPWTPGRNHENWNSWVK</sequence>
<proteinExistence type="predicted"/>
<organism evidence="3 4">
    <name type="scientific">Mucilaginibacter ginsenosidivorans</name>
    <dbReference type="NCBI Taxonomy" id="398053"/>
    <lineage>
        <taxon>Bacteria</taxon>
        <taxon>Pseudomonadati</taxon>
        <taxon>Bacteroidota</taxon>
        <taxon>Sphingobacteriia</taxon>
        <taxon>Sphingobacteriales</taxon>
        <taxon>Sphingobacteriaceae</taxon>
        <taxon>Mucilaginibacter</taxon>
    </lineage>
</organism>
<reference evidence="3 4" key="1">
    <citation type="journal article" date="2017" name="Curr. Microbiol.">
        <title>Mucilaginibacter ginsenosidivorans sp. nov., Isolated from Soil of Ginseng Field.</title>
        <authorList>
            <person name="Kim M.M."/>
            <person name="Siddiqi M.Z."/>
            <person name="Im W.T."/>
        </authorList>
    </citation>
    <scope>NUCLEOTIDE SEQUENCE [LARGE SCALE GENOMIC DNA]</scope>
    <source>
        <strain evidence="3 4">Gsoil 3017</strain>
    </source>
</reference>
<dbReference type="OrthoDB" id="1191296at2"/>
<dbReference type="RefSeq" id="WP_147030523.1">
    <property type="nucleotide sequence ID" value="NZ_CP042436.1"/>
</dbReference>
<evidence type="ECO:0000256" key="1">
    <source>
        <dbReference type="SAM" id="MobiDB-lite"/>
    </source>
</evidence>
<evidence type="ECO:0000313" key="3">
    <source>
        <dbReference type="EMBL" id="QEC61946.1"/>
    </source>
</evidence>
<dbReference type="EMBL" id="CP042436">
    <property type="protein sequence ID" value="QEC61946.1"/>
    <property type="molecule type" value="Genomic_DNA"/>
</dbReference>
<feature type="region of interest" description="Disordered" evidence="1">
    <location>
        <begin position="1221"/>
        <end position="1245"/>
    </location>
</feature>
<protein>
    <recommendedName>
        <fullName evidence="5">RHS repeat-associated core domain-containing protein</fullName>
    </recommendedName>
</protein>
<dbReference type="Proteomes" id="UP000321479">
    <property type="component" value="Chromosome"/>
</dbReference>
<dbReference type="Gene3D" id="2.180.10.10">
    <property type="entry name" value="RHS repeat-associated core"/>
    <property type="match status" value="2"/>
</dbReference>
<name>A0A5B8UU29_9SPHI</name>
<keyword evidence="4" id="KW-1185">Reference proteome</keyword>
<feature type="compositionally biased region" description="Gly residues" evidence="1">
    <location>
        <begin position="1228"/>
        <end position="1241"/>
    </location>
</feature>
<feature type="chain" id="PRO_5022984539" description="RHS repeat-associated core domain-containing protein" evidence="2">
    <location>
        <begin position="20"/>
        <end position="1464"/>
    </location>
</feature>
<dbReference type="NCBIfam" id="TIGR03696">
    <property type="entry name" value="Rhs_assc_core"/>
    <property type="match status" value="1"/>
</dbReference>
<accession>A0A5B8UU29</accession>
<evidence type="ECO:0008006" key="5">
    <source>
        <dbReference type="Google" id="ProtNLM"/>
    </source>
</evidence>
<evidence type="ECO:0000256" key="2">
    <source>
        <dbReference type="SAM" id="SignalP"/>
    </source>
</evidence>
<dbReference type="InterPro" id="IPR022385">
    <property type="entry name" value="Rhs_assc_core"/>
</dbReference>
<gene>
    <name evidence="3" type="ORF">FRZ54_04880</name>
</gene>
<keyword evidence="2" id="KW-0732">Signal</keyword>
<evidence type="ECO:0000313" key="4">
    <source>
        <dbReference type="Proteomes" id="UP000321479"/>
    </source>
</evidence>
<feature type="signal peptide" evidence="2">
    <location>
        <begin position="1"/>
        <end position="19"/>
    </location>
</feature>
<dbReference type="KEGG" id="mgin:FRZ54_04880"/>